<keyword evidence="2 4" id="KW-0808">Transferase</keyword>
<dbReference type="GeneID" id="19207176"/>
<dbReference type="RefSeq" id="XP_007762625.1">
    <property type="nucleotide sequence ID" value="XM_007764435.1"/>
</dbReference>
<reference evidence="7" key="1">
    <citation type="journal article" date="2012" name="Science">
        <title>The Paleozoic origin of enzymatic lignin decomposition reconstructed from 31 fungal genomes.</title>
        <authorList>
            <person name="Floudas D."/>
            <person name="Binder M."/>
            <person name="Riley R."/>
            <person name="Barry K."/>
            <person name="Blanchette R.A."/>
            <person name="Henrissat B."/>
            <person name="Martinez A.T."/>
            <person name="Otillar R."/>
            <person name="Spatafora J.W."/>
            <person name="Yadav J.S."/>
            <person name="Aerts A."/>
            <person name="Benoit I."/>
            <person name="Boyd A."/>
            <person name="Carlson A."/>
            <person name="Copeland A."/>
            <person name="Coutinho P.M."/>
            <person name="de Vries R.P."/>
            <person name="Ferreira P."/>
            <person name="Findley K."/>
            <person name="Foster B."/>
            <person name="Gaskell J."/>
            <person name="Glotzer D."/>
            <person name="Gorecki P."/>
            <person name="Heitman J."/>
            <person name="Hesse C."/>
            <person name="Hori C."/>
            <person name="Igarashi K."/>
            <person name="Jurgens J.A."/>
            <person name="Kallen N."/>
            <person name="Kersten P."/>
            <person name="Kohler A."/>
            <person name="Kuees U."/>
            <person name="Kumar T.K.A."/>
            <person name="Kuo A."/>
            <person name="LaButti K."/>
            <person name="Larrondo L.F."/>
            <person name="Lindquist E."/>
            <person name="Ling A."/>
            <person name="Lombard V."/>
            <person name="Lucas S."/>
            <person name="Lundell T."/>
            <person name="Martin R."/>
            <person name="McLaughlin D.J."/>
            <person name="Morgenstern I."/>
            <person name="Morin E."/>
            <person name="Murat C."/>
            <person name="Nagy L.G."/>
            <person name="Nolan M."/>
            <person name="Ohm R.A."/>
            <person name="Patyshakuliyeva A."/>
            <person name="Rokas A."/>
            <person name="Ruiz-Duenas F.J."/>
            <person name="Sabat G."/>
            <person name="Salamov A."/>
            <person name="Samejima M."/>
            <person name="Schmutz J."/>
            <person name="Slot J.C."/>
            <person name="St John F."/>
            <person name="Stenlid J."/>
            <person name="Sun H."/>
            <person name="Sun S."/>
            <person name="Syed K."/>
            <person name="Tsang A."/>
            <person name="Wiebenga A."/>
            <person name="Young D."/>
            <person name="Pisabarro A."/>
            <person name="Eastwood D.C."/>
            <person name="Martin F."/>
            <person name="Cullen D."/>
            <person name="Grigoriev I.V."/>
            <person name="Hibbett D.S."/>
        </authorList>
    </citation>
    <scope>NUCLEOTIDE SEQUENCE [LARGE SCALE GENOMIC DNA]</scope>
    <source>
        <strain evidence="7">RWD-64-598 SS2</strain>
    </source>
</reference>
<organism evidence="6 7">
    <name type="scientific">Coniophora puteana (strain RWD-64-598)</name>
    <name type="common">Brown rot fungus</name>
    <dbReference type="NCBI Taxonomy" id="741705"/>
    <lineage>
        <taxon>Eukaryota</taxon>
        <taxon>Fungi</taxon>
        <taxon>Dikarya</taxon>
        <taxon>Basidiomycota</taxon>
        <taxon>Agaricomycotina</taxon>
        <taxon>Agaricomycetes</taxon>
        <taxon>Agaricomycetidae</taxon>
        <taxon>Boletales</taxon>
        <taxon>Coniophorineae</taxon>
        <taxon>Coniophoraceae</taxon>
        <taxon>Coniophora</taxon>
    </lineage>
</organism>
<dbReference type="PANTHER" id="PTHR13734">
    <property type="entry name" value="TRNA-NUCLEOTIDYLTRANSFERASE"/>
    <property type="match status" value="1"/>
</dbReference>
<dbReference type="Gene3D" id="1.10.3090.10">
    <property type="entry name" value="cca-adding enzyme, domain 2"/>
    <property type="match status" value="1"/>
</dbReference>
<dbReference type="PANTHER" id="PTHR13734:SF5">
    <property type="entry name" value="CCA TRNA NUCLEOTIDYLTRANSFERASE, MITOCHONDRIAL"/>
    <property type="match status" value="1"/>
</dbReference>
<dbReference type="Pfam" id="PF01743">
    <property type="entry name" value="PolyA_pol"/>
    <property type="match status" value="1"/>
</dbReference>
<dbReference type="SUPFAM" id="SSF81301">
    <property type="entry name" value="Nucleotidyltransferase"/>
    <property type="match status" value="1"/>
</dbReference>
<dbReference type="Gene3D" id="3.30.460.10">
    <property type="entry name" value="Beta Polymerase, domain 2"/>
    <property type="match status" value="1"/>
</dbReference>
<dbReference type="InterPro" id="IPR002646">
    <property type="entry name" value="PolA_pol_head_dom"/>
</dbReference>
<dbReference type="AlphaFoldDB" id="A0A5M3N4N8"/>
<dbReference type="OMA" id="WASEAIC"/>
<evidence type="ECO:0000259" key="5">
    <source>
        <dbReference type="Pfam" id="PF01743"/>
    </source>
</evidence>
<dbReference type="CDD" id="cd05398">
    <property type="entry name" value="NT_ClassII-CCAase"/>
    <property type="match status" value="1"/>
</dbReference>
<evidence type="ECO:0000313" key="7">
    <source>
        <dbReference type="Proteomes" id="UP000053558"/>
    </source>
</evidence>
<dbReference type="EMBL" id="JH711573">
    <property type="protein sequence ID" value="EIW86390.1"/>
    <property type="molecule type" value="Genomic_DNA"/>
</dbReference>
<evidence type="ECO:0000256" key="2">
    <source>
        <dbReference type="ARBA" id="ARBA00022679"/>
    </source>
</evidence>
<dbReference type="GO" id="GO:0052927">
    <property type="term" value="F:CC tRNA cytidylyltransferase activity"/>
    <property type="evidence" value="ECO:0007669"/>
    <property type="project" value="TreeGrafter"/>
</dbReference>
<evidence type="ECO:0000256" key="4">
    <source>
        <dbReference type="RuleBase" id="RU003953"/>
    </source>
</evidence>
<evidence type="ECO:0000256" key="3">
    <source>
        <dbReference type="ARBA" id="ARBA00022884"/>
    </source>
</evidence>
<evidence type="ECO:0000256" key="1">
    <source>
        <dbReference type="ARBA" id="ARBA00007265"/>
    </source>
</evidence>
<dbReference type="GO" id="GO:0052929">
    <property type="term" value="F:ATP:3'-cytidine-cytidine-tRNA adenylyltransferase activity"/>
    <property type="evidence" value="ECO:0007669"/>
    <property type="project" value="TreeGrafter"/>
</dbReference>
<comment type="similarity">
    <text evidence="1 4">Belongs to the tRNA nucleotidyltransferase/poly(A) polymerase family.</text>
</comment>
<keyword evidence="7" id="KW-1185">Reference proteome</keyword>
<protein>
    <recommendedName>
        <fullName evidence="5">Poly A polymerase head domain-containing protein</fullName>
    </recommendedName>
</protein>
<feature type="domain" description="Poly A polymerase head" evidence="5">
    <location>
        <begin position="43"/>
        <end position="183"/>
    </location>
</feature>
<evidence type="ECO:0000313" key="6">
    <source>
        <dbReference type="EMBL" id="EIW86390.1"/>
    </source>
</evidence>
<dbReference type="GO" id="GO:0005739">
    <property type="term" value="C:mitochondrion"/>
    <property type="evidence" value="ECO:0007669"/>
    <property type="project" value="UniProtKB-ARBA"/>
</dbReference>
<dbReference type="Proteomes" id="UP000053558">
    <property type="component" value="Unassembled WGS sequence"/>
</dbReference>
<comment type="caution">
    <text evidence="6">The sequence shown here is derived from an EMBL/GenBank/DDBJ whole genome shotgun (WGS) entry which is preliminary data.</text>
</comment>
<dbReference type="FunFam" id="3.30.460.10:FF:000019">
    <property type="entry name" value="tRNA nucleotidyltransferase cca2"/>
    <property type="match status" value="1"/>
</dbReference>
<gene>
    <name evidence="6" type="ORF">CONPUDRAFT_46921</name>
</gene>
<dbReference type="OrthoDB" id="445712at2759"/>
<name>A0A5M3N4N8_CONPW</name>
<dbReference type="SUPFAM" id="SSF81891">
    <property type="entry name" value="Poly A polymerase C-terminal region-like"/>
    <property type="match status" value="1"/>
</dbReference>
<dbReference type="KEGG" id="cput:CONPUDRAFT_46921"/>
<dbReference type="GO" id="GO:0003723">
    <property type="term" value="F:RNA binding"/>
    <property type="evidence" value="ECO:0007669"/>
    <property type="project" value="UniProtKB-KW"/>
</dbReference>
<keyword evidence="3 4" id="KW-0694">RNA-binding</keyword>
<sequence>MQSRIAPHVRQKIELTDSEDQLCTLLDECTTYLKSEHGLSTSCRIAGGWVRDKLLGLQSNDIDICLEDMMGVPFAERFVSFASERKSIPVNKITKIESNPDQSKHLETARTTLFDIELDFVNLRSEEYASDSRIPTQVTFGTPLQDALRRDLTINTLFYNVHTRQVEDHTEKGLADLRRGIVRTPLPPLETFRDDELRVIRCIRFASRLGFEMVTELQDAARDAEVQAGLAKKISRERVGEELDKMLKGEYGSLARGLAHDELLGPDPLLSLQLINNLALYSCIFYAAPAIKDSASSSRGPISSAVLAASLLHDLISPESSRSRKHLPSLHPSLLTALQLELIPHPP</sequence>
<dbReference type="InterPro" id="IPR043519">
    <property type="entry name" value="NT_sf"/>
</dbReference>
<dbReference type="GO" id="GO:0001680">
    <property type="term" value="P:tRNA 3'-terminal CCA addition"/>
    <property type="evidence" value="ECO:0007669"/>
    <property type="project" value="TreeGrafter"/>
</dbReference>
<proteinExistence type="inferred from homology"/>
<accession>A0A5M3N4N8</accession>